<comment type="caution">
    <text evidence="8">The sequence shown here is derived from an EMBL/GenBank/DDBJ whole genome shotgun (WGS) entry which is preliminary data.</text>
</comment>
<proteinExistence type="inferred from homology"/>
<dbReference type="NCBIfam" id="TIGR02168">
    <property type="entry name" value="SMC_prok_B"/>
    <property type="match status" value="1"/>
</dbReference>
<name>A0ABW4NMV3_9LACT</name>
<accession>A0ABW4NMV3</accession>
<dbReference type="InterPro" id="IPR036277">
    <property type="entry name" value="SMC_hinge_sf"/>
</dbReference>
<feature type="coiled-coil region" evidence="6">
    <location>
        <begin position="167"/>
        <end position="194"/>
    </location>
</feature>
<dbReference type="InterPro" id="IPR024704">
    <property type="entry name" value="SMC"/>
</dbReference>
<feature type="coiled-coil region" evidence="6">
    <location>
        <begin position="255"/>
        <end position="398"/>
    </location>
</feature>
<keyword evidence="9" id="KW-1185">Reference proteome</keyword>
<sequence>MQLKRIEIAGFKSFAEKTTIEFHEGVTAVVGPNGSGKSNITEAIRWVLGEQSAKSLRGGKMNDIIFAGSETRKPLNVAEVTLVLENEDHFLPLDFSEINITRRLHRNGDSEFYLNKQACRLKDIVDLFMDSGLGKESFSIISQGKVEAIFNSKPEDRRAIFEEAAGVFKYKTRKKKAEQKLVETEDNLNRVQDIVYELDGQIEPLQMQSSIAKDYLMQKEQLSDVEIALTAVEIEQLKDQWTTHKSKLTAFYEQLSKKKTTYAELEKKSKKMKLQKQQLTEILDSEQQQLVKTIQQYEQLEGQKQVLNERSKHTQENRDHYEMSKQQALIKIEKLEEQLQQLKILLDKKINQQKELRTELETAEKERMMFSANSKETIEQLRNQYVDLMQQKTSLRNEQSYLEKTYNQVAQKTLKSKALTATLEAEFQQVSKQLESSTGDVAQIQQEIAQKLLHYQEQQITIQEKRTALEQKEQMMYDALRVVQQAKAKKESLQELRDDYAGFYQGVKEVLKQRVQIGGIIGAVAELIVVPKTFEMAIDIALGAASQNVIVKDELSGRKAIQYLKQKRSGRATFLPLTTIKPRQLPVAVENQAKQHEGFMGIASEMVQYPAEISHIIQNILGTTILAKDLQTANDLAKTLQFKYRVVTLEGDVINAGGSMTGGASKKGNQGSLFSRKNELELLTKQISQMEKTLTDKEIEVRGFKQVLKQAQQNLEDLRETGEQQRLKEQELKNQAEINEEKLSRLQRELKAYQFESEEAKAETEQYEQRTAAITLELAAIQTEMEQINHQIELASSQNEERAALQAEASEKVQRLMTQLATIKEQVANLEKEQLALKSQLEIENQELNKLQLAIQQMSQTDGSHQLSQKEIMETLSKLKKQKDNLDHSLAVHQNQRTELETDLEQLEQEMSLKQNQQQYVMEQITKAEVALNRDEVAIESRLTYLNEEYHLSFEAAKSEHTLVISMEEAAHKVKLLKQSIEELGNVNVGAIEEFERVNERYLFLVEQRDDLLEAKSSLYETMDEMDEEVKRRFSESFEAIRARFSVVFPQMFGGGTAELQLTDPINLLTTGIEIVAQPPGKKLQQLSLLSGGERAFTAIALLFSIIQVRPVPFCILDEVEAALDEANVVRFGRYLRRFEGDTQFIVITHRKGTMEEANVLYGVTMQESGVSKIVSVRLEEAETKERLPLG</sequence>
<protein>
    <recommendedName>
        <fullName evidence="6">Chromosome partition protein Smc</fullName>
    </recommendedName>
</protein>
<feature type="coiled-coil region" evidence="6">
    <location>
        <begin position="967"/>
        <end position="1029"/>
    </location>
</feature>
<dbReference type="Gene3D" id="3.30.70.1620">
    <property type="match status" value="1"/>
</dbReference>
<keyword evidence="5 6" id="KW-0238">DNA-binding</keyword>
<keyword evidence="4 6" id="KW-0175">Coiled coil</keyword>
<dbReference type="HAMAP" id="MF_01894">
    <property type="entry name" value="Smc_prok"/>
    <property type="match status" value="1"/>
</dbReference>
<evidence type="ECO:0000313" key="8">
    <source>
        <dbReference type="EMBL" id="MFD1799470.1"/>
    </source>
</evidence>
<comment type="subcellular location">
    <subcellularLocation>
        <location evidence="6">Cytoplasm</location>
    </subcellularLocation>
</comment>
<dbReference type="InterPro" id="IPR010935">
    <property type="entry name" value="SMC_hinge"/>
</dbReference>
<evidence type="ECO:0000256" key="4">
    <source>
        <dbReference type="ARBA" id="ARBA00023054"/>
    </source>
</evidence>
<evidence type="ECO:0000256" key="2">
    <source>
        <dbReference type="ARBA" id="ARBA00022741"/>
    </source>
</evidence>
<dbReference type="InterPro" id="IPR011890">
    <property type="entry name" value="SMC_prok"/>
</dbReference>
<evidence type="ECO:0000313" key="9">
    <source>
        <dbReference type="Proteomes" id="UP001597285"/>
    </source>
</evidence>
<dbReference type="InterPro" id="IPR027417">
    <property type="entry name" value="P-loop_NTPase"/>
</dbReference>
<evidence type="ECO:0000256" key="5">
    <source>
        <dbReference type="ARBA" id="ARBA00023125"/>
    </source>
</evidence>
<dbReference type="SUPFAM" id="SSF52540">
    <property type="entry name" value="P-loop containing nucleoside triphosphate hydrolases"/>
    <property type="match status" value="1"/>
</dbReference>
<gene>
    <name evidence="6 8" type="primary">smc</name>
    <name evidence="8" type="ORF">ACFSBK_06350</name>
</gene>
<dbReference type="Pfam" id="PF02463">
    <property type="entry name" value="SMC_N"/>
    <property type="match status" value="2"/>
</dbReference>
<evidence type="ECO:0000256" key="6">
    <source>
        <dbReference type="HAMAP-Rule" id="MF_01894"/>
    </source>
</evidence>
<dbReference type="SMART" id="SM00968">
    <property type="entry name" value="SMC_hinge"/>
    <property type="match status" value="1"/>
</dbReference>
<dbReference type="Gene3D" id="3.40.50.300">
    <property type="entry name" value="P-loop containing nucleotide triphosphate hydrolases"/>
    <property type="match status" value="2"/>
</dbReference>
<reference evidence="9" key="1">
    <citation type="journal article" date="2019" name="Int. J. Syst. Evol. Microbiol.">
        <title>The Global Catalogue of Microorganisms (GCM) 10K type strain sequencing project: providing services to taxonomists for standard genome sequencing and annotation.</title>
        <authorList>
            <consortium name="The Broad Institute Genomics Platform"/>
            <consortium name="The Broad Institute Genome Sequencing Center for Infectious Disease"/>
            <person name="Wu L."/>
            <person name="Ma J."/>
        </authorList>
    </citation>
    <scope>NUCLEOTIDE SEQUENCE [LARGE SCALE GENOMIC DNA]</scope>
    <source>
        <strain evidence="9">KCTC 42143</strain>
    </source>
</reference>
<evidence type="ECO:0000259" key="7">
    <source>
        <dbReference type="SMART" id="SM00968"/>
    </source>
</evidence>
<keyword evidence="3 6" id="KW-0067">ATP-binding</keyword>
<keyword evidence="1 6" id="KW-0963">Cytoplasm</keyword>
<comment type="similarity">
    <text evidence="6">Belongs to the SMC family.</text>
</comment>
<dbReference type="SUPFAM" id="SSF75553">
    <property type="entry name" value="Smc hinge domain"/>
    <property type="match status" value="1"/>
</dbReference>
<dbReference type="CDD" id="cd03278">
    <property type="entry name" value="ABC_SMC_barmotin"/>
    <property type="match status" value="2"/>
</dbReference>
<dbReference type="PANTHER" id="PTHR43977">
    <property type="entry name" value="STRUCTURAL MAINTENANCE OF CHROMOSOMES PROTEIN 3"/>
    <property type="match status" value="1"/>
</dbReference>
<evidence type="ECO:0000256" key="3">
    <source>
        <dbReference type="ARBA" id="ARBA00022840"/>
    </source>
</evidence>
<dbReference type="EMBL" id="JBHUFF010000013">
    <property type="protein sequence ID" value="MFD1799470.1"/>
    <property type="molecule type" value="Genomic_DNA"/>
</dbReference>
<comment type="domain">
    <text evidence="6">Contains large globular domains required for ATP hydrolysis at each terminus and a third globular domain forming a flexible hinge near the middle of the molecule. These domains are separated by coiled-coil structures.</text>
</comment>
<dbReference type="InterPro" id="IPR003395">
    <property type="entry name" value="RecF/RecN/SMC_N"/>
</dbReference>
<dbReference type="PIRSF" id="PIRSF005719">
    <property type="entry name" value="SMC"/>
    <property type="match status" value="1"/>
</dbReference>
<dbReference type="RefSeq" id="WP_058918342.1">
    <property type="nucleotide sequence ID" value="NZ_JBHSQC010000025.1"/>
</dbReference>
<dbReference type="Gene3D" id="1.20.1060.20">
    <property type="match status" value="1"/>
</dbReference>
<feature type="domain" description="SMC hinge" evidence="7">
    <location>
        <begin position="518"/>
        <end position="637"/>
    </location>
</feature>
<keyword evidence="2 6" id="KW-0547">Nucleotide-binding</keyword>
<comment type="function">
    <text evidence="6">Required for chromosome condensation and partitioning.</text>
</comment>
<feature type="coiled-coil region" evidence="6">
    <location>
        <begin position="680"/>
        <end position="924"/>
    </location>
</feature>
<comment type="subunit">
    <text evidence="6">Homodimer.</text>
</comment>
<evidence type="ECO:0000256" key="1">
    <source>
        <dbReference type="ARBA" id="ARBA00022490"/>
    </source>
</evidence>
<dbReference type="SUPFAM" id="SSF57997">
    <property type="entry name" value="Tropomyosin"/>
    <property type="match status" value="1"/>
</dbReference>
<feature type="binding site" evidence="6">
    <location>
        <begin position="32"/>
        <end position="39"/>
    </location>
    <ligand>
        <name>ATP</name>
        <dbReference type="ChEBI" id="CHEBI:30616"/>
    </ligand>
</feature>
<dbReference type="Pfam" id="PF06470">
    <property type="entry name" value="SMC_hinge"/>
    <property type="match status" value="1"/>
</dbReference>
<dbReference type="Proteomes" id="UP001597285">
    <property type="component" value="Unassembled WGS sequence"/>
</dbReference>
<organism evidence="8 9">
    <name type="scientific">Carnobacterium antarcticum</name>
    <dbReference type="NCBI Taxonomy" id="2126436"/>
    <lineage>
        <taxon>Bacteria</taxon>
        <taxon>Bacillati</taxon>
        <taxon>Bacillota</taxon>
        <taxon>Bacilli</taxon>
        <taxon>Lactobacillales</taxon>
        <taxon>Carnobacteriaceae</taxon>
        <taxon>Carnobacterium</taxon>
    </lineage>
</organism>